<keyword evidence="1" id="KW-0812">Transmembrane</keyword>
<evidence type="ECO:0000256" key="1">
    <source>
        <dbReference type="SAM" id="Phobius"/>
    </source>
</evidence>
<feature type="transmembrane region" description="Helical" evidence="1">
    <location>
        <begin position="67"/>
        <end position="85"/>
    </location>
</feature>
<keyword evidence="1" id="KW-1133">Transmembrane helix</keyword>
<name>A0ABW9UA75_9BACL</name>
<protein>
    <submittedName>
        <fullName evidence="2">Uncharacterized protein</fullName>
    </submittedName>
</protein>
<evidence type="ECO:0000313" key="3">
    <source>
        <dbReference type="Proteomes" id="UP000467637"/>
    </source>
</evidence>
<keyword evidence="3" id="KW-1185">Reference proteome</keyword>
<evidence type="ECO:0000313" key="2">
    <source>
        <dbReference type="EMBL" id="MVQ36301.1"/>
    </source>
</evidence>
<gene>
    <name evidence="2" type="ORF">GON05_16955</name>
</gene>
<proteinExistence type="predicted"/>
<dbReference type="Proteomes" id="UP000467637">
    <property type="component" value="Unassembled WGS sequence"/>
</dbReference>
<sequence>MLKQISDYLFMGSLLILLISIFVVTGSRGMTNSSNATGATTDLQMDHDHKKIMEKQDTMLSKLLKSYLFWIPIVGIIVSIILSKITL</sequence>
<comment type="caution">
    <text evidence="2">The sequence shown here is derived from an EMBL/GenBank/DDBJ whole genome shotgun (WGS) entry which is preliminary data.</text>
</comment>
<dbReference type="EMBL" id="WSEM01000016">
    <property type="protein sequence ID" value="MVQ36301.1"/>
    <property type="molecule type" value="Genomic_DNA"/>
</dbReference>
<organism evidence="2 3">
    <name type="scientific">Paenibacillus anseongense</name>
    <dbReference type="NCBI Taxonomy" id="2682845"/>
    <lineage>
        <taxon>Bacteria</taxon>
        <taxon>Bacillati</taxon>
        <taxon>Bacillota</taxon>
        <taxon>Bacilli</taxon>
        <taxon>Bacillales</taxon>
        <taxon>Paenibacillaceae</taxon>
        <taxon>Paenibacillus</taxon>
    </lineage>
</organism>
<feature type="transmembrane region" description="Helical" evidence="1">
    <location>
        <begin position="7"/>
        <end position="25"/>
    </location>
</feature>
<reference evidence="2 3" key="1">
    <citation type="submission" date="2019-12" db="EMBL/GenBank/DDBJ databases">
        <authorList>
            <person name="Huq M.A."/>
        </authorList>
    </citation>
    <scope>NUCLEOTIDE SEQUENCE [LARGE SCALE GENOMIC DNA]</scope>
    <source>
        <strain evidence="2 3">MAH-34</strain>
    </source>
</reference>
<keyword evidence="1" id="KW-0472">Membrane</keyword>
<dbReference type="RefSeq" id="WP_157320184.1">
    <property type="nucleotide sequence ID" value="NZ_WSEM01000016.1"/>
</dbReference>
<accession>A0ABW9UA75</accession>